<evidence type="ECO:0000313" key="8">
    <source>
        <dbReference type="EMBL" id="HEC05677.1"/>
    </source>
</evidence>
<feature type="transmembrane region" description="Helical" evidence="7">
    <location>
        <begin position="63"/>
        <end position="83"/>
    </location>
</feature>
<keyword evidence="5 7" id="KW-1133">Transmembrane helix</keyword>
<dbReference type="GO" id="GO:0008324">
    <property type="term" value="F:monoatomic cation transmembrane transporter activity"/>
    <property type="evidence" value="ECO:0007669"/>
    <property type="project" value="InterPro"/>
</dbReference>
<feature type="transmembrane region" description="Helical" evidence="7">
    <location>
        <begin position="39"/>
        <end position="57"/>
    </location>
</feature>
<evidence type="ECO:0000256" key="7">
    <source>
        <dbReference type="SAM" id="Phobius"/>
    </source>
</evidence>
<dbReference type="GO" id="GO:0005886">
    <property type="term" value="C:plasma membrane"/>
    <property type="evidence" value="ECO:0007669"/>
    <property type="project" value="UniProtKB-SubCell"/>
</dbReference>
<feature type="transmembrane region" description="Helical" evidence="7">
    <location>
        <begin position="15"/>
        <end position="32"/>
    </location>
</feature>
<dbReference type="Proteomes" id="UP000886339">
    <property type="component" value="Unassembled WGS sequence"/>
</dbReference>
<dbReference type="Pfam" id="PF01899">
    <property type="entry name" value="MNHE"/>
    <property type="match status" value="1"/>
</dbReference>
<evidence type="ECO:0000256" key="6">
    <source>
        <dbReference type="ARBA" id="ARBA00023136"/>
    </source>
</evidence>
<dbReference type="PIRSF" id="PIRSF019239">
    <property type="entry name" value="MrpE"/>
    <property type="match status" value="1"/>
</dbReference>
<evidence type="ECO:0000256" key="2">
    <source>
        <dbReference type="ARBA" id="ARBA00006228"/>
    </source>
</evidence>
<dbReference type="EMBL" id="DRLF01000095">
    <property type="protein sequence ID" value="HEC05677.1"/>
    <property type="molecule type" value="Genomic_DNA"/>
</dbReference>
<comment type="similarity">
    <text evidence="2">Belongs to the CPA3 antiporters (TC 2.A.63) subunit E family.</text>
</comment>
<proteinExistence type="inferred from homology"/>
<comment type="caution">
    <text evidence="8">The sequence shown here is derived from an EMBL/GenBank/DDBJ whole genome shotgun (WGS) entry which is preliminary data.</text>
</comment>
<sequence length="141" mass="15267">MGNRAVAGNVLPRNIFTFVISFLLWLLLTGSLKGEELMAGLLVSGVVTLLAAPRLALLDGVRWSFASFVSMLRYLGVFSLALLRANVDMARRVLSPSLPIRPAVVEVKTRLKSDLGRLLLANSITLTPGTLTIDIKGDHIL</sequence>
<feature type="non-terminal residue" evidence="8">
    <location>
        <position position="141"/>
    </location>
</feature>
<evidence type="ECO:0000256" key="5">
    <source>
        <dbReference type="ARBA" id="ARBA00022989"/>
    </source>
</evidence>
<evidence type="ECO:0000256" key="4">
    <source>
        <dbReference type="ARBA" id="ARBA00022692"/>
    </source>
</evidence>
<dbReference type="InterPro" id="IPR002758">
    <property type="entry name" value="Cation_antiport_E"/>
</dbReference>
<gene>
    <name evidence="8" type="ORF">ENJ12_02415</name>
</gene>
<accession>A0A831RTF6</accession>
<dbReference type="PANTHER" id="PTHR34584">
    <property type="entry name" value="NA(+)/H(+) ANTIPORTER SUBUNIT E1"/>
    <property type="match status" value="1"/>
</dbReference>
<protein>
    <submittedName>
        <fullName evidence="8">Cation:proton antiporter</fullName>
    </submittedName>
</protein>
<organism evidence="8">
    <name type="scientific">Thiolapillus brandeum</name>
    <dbReference type="NCBI Taxonomy" id="1076588"/>
    <lineage>
        <taxon>Bacteria</taxon>
        <taxon>Pseudomonadati</taxon>
        <taxon>Pseudomonadota</taxon>
        <taxon>Gammaproteobacteria</taxon>
        <taxon>Chromatiales</taxon>
        <taxon>Sedimenticolaceae</taxon>
        <taxon>Thiolapillus</taxon>
    </lineage>
</organism>
<evidence type="ECO:0000256" key="1">
    <source>
        <dbReference type="ARBA" id="ARBA00004651"/>
    </source>
</evidence>
<dbReference type="AlphaFoldDB" id="A0A831RTF6"/>
<keyword evidence="6 7" id="KW-0472">Membrane</keyword>
<keyword evidence="4 7" id="KW-0812">Transmembrane</keyword>
<keyword evidence="3" id="KW-1003">Cell membrane</keyword>
<name>A0A831RTF6_9GAMM</name>
<dbReference type="PANTHER" id="PTHR34584:SF1">
    <property type="entry name" value="NA(+)_H(+) ANTIPORTER SUBUNIT E1"/>
    <property type="match status" value="1"/>
</dbReference>
<comment type="subcellular location">
    <subcellularLocation>
        <location evidence="1">Cell membrane</location>
        <topology evidence="1">Multi-pass membrane protein</topology>
    </subcellularLocation>
</comment>
<reference evidence="8" key="1">
    <citation type="journal article" date="2020" name="mSystems">
        <title>Genome- and Community-Level Interaction Insights into Carbon Utilization and Element Cycling Functions of Hydrothermarchaeota in Hydrothermal Sediment.</title>
        <authorList>
            <person name="Zhou Z."/>
            <person name="Liu Y."/>
            <person name="Xu W."/>
            <person name="Pan J."/>
            <person name="Luo Z.H."/>
            <person name="Li M."/>
        </authorList>
    </citation>
    <scope>NUCLEOTIDE SEQUENCE [LARGE SCALE GENOMIC DNA]</scope>
    <source>
        <strain evidence="8">HyVt-458</strain>
    </source>
</reference>
<evidence type="ECO:0000256" key="3">
    <source>
        <dbReference type="ARBA" id="ARBA00022475"/>
    </source>
</evidence>